<dbReference type="AlphaFoldDB" id="X1PJ10"/>
<evidence type="ECO:0008006" key="2">
    <source>
        <dbReference type="Google" id="ProtNLM"/>
    </source>
</evidence>
<feature type="non-terminal residue" evidence="1">
    <location>
        <position position="236"/>
    </location>
</feature>
<gene>
    <name evidence="1" type="ORF">S06H3_34585</name>
</gene>
<comment type="caution">
    <text evidence="1">The sequence shown here is derived from an EMBL/GenBank/DDBJ whole genome shotgun (WGS) entry which is preliminary data.</text>
</comment>
<evidence type="ECO:0000313" key="1">
    <source>
        <dbReference type="EMBL" id="GAI30869.1"/>
    </source>
</evidence>
<dbReference type="Gene3D" id="3.40.50.2000">
    <property type="entry name" value="Glycogen Phosphorylase B"/>
    <property type="match status" value="2"/>
</dbReference>
<protein>
    <recommendedName>
        <fullName evidence="2">Glycosyltransferase subfamily 4-like N-terminal domain-containing protein</fullName>
    </recommendedName>
</protein>
<dbReference type="EMBL" id="BARV01020772">
    <property type="protein sequence ID" value="GAI30869.1"/>
    <property type="molecule type" value="Genomic_DNA"/>
</dbReference>
<reference evidence="1" key="1">
    <citation type="journal article" date="2014" name="Front. Microbiol.">
        <title>High frequency of phylogenetically diverse reductive dehalogenase-homologous genes in deep subseafloor sedimentary metagenomes.</title>
        <authorList>
            <person name="Kawai M."/>
            <person name="Futagami T."/>
            <person name="Toyoda A."/>
            <person name="Takaki Y."/>
            <person name="Nishi S."/>
            <person name="Hori S."/>
            <person name="Arai W."/>
            <person name="Tsubouchi T."/>
            <person name="Morono Y."/>
            <person name="Uchiyama I."/>
            <person name="Ito T."/>
            <person name="Fujiyama A."/>
            <person name="Inagaki F."/>
            <person name="Takami H."/>
        </authorList>
    </citation>
    <scope>NUCLEOTIDE SEQUENCE</scope>
    <source>
        <strain evidence="1">Expedition CK06-06</strain>
    </source>
</reference>
<dbReference type="SUPFAM" id="SSF53756">
    <property type="entry name" value="UDP-Glycosyltransferase/glycogen phosphorylase"/>
    <property type="match status" value="1"/>
</dbReference>
<proteinExistence type="predicted"/>
<sequence>MTKILILGNAPLPFEKEKKLYGTNIRTWNIAEPLWQDKHEICLVCSRIKSTYYNEKKIARISKTKRDNLTYYALEESIFEKGQFLQKTHDEFQPDCLVGVNTHPAFCAIRIRTNKPIWADLNGSAMTEAQAKAYVYSDNTYLNYSWHDEKPILEKADIFSTVSLAQKYALIGELGITGRLNRFTFGYEFVHHIPNGIEDREYRHQKEVMRNKLVSKKDFVVLWSGGYNTWTDVDTL</sequence>
<organism evidence="1">
    <name type="scientific">marine sediment metagenome</name>
    <dbReference type="NCBI Taxonomy" id="412755"/>
    <lineage>
        <taxon>unclassified sequences</taxon>
        <taxon>metagenomes</taxon>
        <taxon>ecological metagenomes</taxon>
    </lineage>
</organism>
<accession>X1PJ10</accession>
<name>X1PJ10_9ZZZZ</name>